<evidence type="ECO:0000256" key="4">
    <source>
        <dbReference type="ARBA" id="ARBA00022690"/>
    </source>
</evidence>
<name>A0AAD9JXH1_RIDPI</name>
<evidence type="ECO:0000256" key="6">
    <source>
        <dbReference type="ARBA" id="ARBA00022900"/>
    </source>
</evidence>
<dbReference type="Pfam" id="PF00079">
    <property type="entry name" value="Serpin"/>
    <property type="match status" value="1"/>
</dbReference>
<keyword evidence="3" id="KW-0964">Secreted</keyword>
<dbReference type="PROSITE" id="PS00284">
    <property type="entry name" value="SERPIN"/>
    <property type="match status" value="1"/>
</dbReference>
<sequence length="479" mass="52487">MSAMALRLGVVLFGLVRLGQSLTAMEKVVAANNDFAMDLYAEIKNDPSHGGKNIFFSPFSISTALAMIYAGAKGNTKLQMGNVLNLDGVRRVNDGFRQLCHALDDPAHAYTLNVANALFRCETYPFRQAYLDLVSRSYHSLLKSMDFAGAPEVSRRYINKWVADKTNNKILNLLDFGSVDVSTMVVVVNAIYFKGLWESPFDTFDTFSAPFYTSSSDSVDVDMMNKYMAPYFYANLPHLDCQILELPYAGGDVSMYILLPNAVDGLAALEDRLTVATLKDAISSMRQKDLDVTLPKFKLTQKLDLSAFLKSMGMVDVFDASVADLSGIDSVPGSLSISAIVHKAYVDVNEDGTEAAAATGIMVGAGMPLDTVYFNADHPFLFFIREKVSGSILFSGRLMVPLADDDDGRSSPDDSTPGVLPSTTPTIPPKTEQQKPKARPRPVSLPHMGTEPAWCQPLRPWVCNLYKWLGFKPGGRARS</sequence>
<evidence type="ECO:0000256" key="10">
    <source>
        <dbReference type="SAM" id="SignalP"/>
    </source>
</evidence>
<dbReference type="InterPro" id="IPR000215">
    <property type="entry name" value="Serpin_fam"/>
</dbReference>
<comment type="caution">
    <text evidence="12">The sequence shown here is derived from an EMBL/GenBank/DDBJ whole genome shotgun (WGS) entry which is preliminary data.</text>
</comment>
<dbReference type="FunFam" id="3.30.497.10:FF:000031">
    <property type="entry name" value="Putative salivary serpin"/>
    <property type="match status" value="1"/>
</dbReference>
<dbReference type="CDD" id="cd19590">
    <property type="entry name" value="serpin_thermopin-like"/>
    <property type="match status" value="1"/>
</dbReference>
<evidence type="ECO:0000256" key="2">
    <source>
        <dbReference type="ARBA" id="ARBA00009500"/>
    </source>
</evidence>
<keyword evidence="4" id="KW-0646">Protease inhibitor</keyword>
<dbReference type="AlphaFoldDB" id="A0AAD9JXH1"/>
<feature type="domain" description="Serpin" evidence="11">
    <location>
        <begin position="37"/>
        <end position="401"/>
    </location>
</feature>
<dbReference type="Proteomes" id="UP001209878">
    <property type="component" value="Unassembled WGS sequence"/>
</dbReference>
<evidence type="ECO:0000256" key="9">
    <source>
        <dbReference type="SAM" id="MobiDB-lite"/>
    </source>
</evidence>
<dbReference type="FunFam" id="2.30.39.10:FF:000030">
    <property type="entry name" value="Serpin 2"/>
    <property type="match status" value="1"/>
</dbReference>
<evidence type="ECO:0000313" key="12">
    <source>
        <dbReference type="EMBL" id="KAK2160686.1"/>
    </source>
</evidence>
<dbReference type="Gene3D" id="3.30.497.10">
    <property type="entry name" value="Antithrombin, subunit I, domain 2"/>
    <property type="match status" value="1"/>
</dbReference>
<organism evidence="12 13">
    <name type="scientific">Ridgeia piscesae</name>
    <name type="common">Tubeworm</name>
    <dbReference type="NCBI Taxonomy" id="27915"/>
    <lineage>
        <taxon>Eukaryota</taxon>
        <taxon>Metazoa</taxon>
        <taxon>Spiralia</taxon>
        <taxon>Lophotrochozoa</taxon>
        <taxon>Annelida</taxon>
        <taxon>Polychaeta</taxon>
        <taxon>Sedentaria</taxon>
        <taxon>Canalipalpata</taxon>
        <taxon>Sabellida</taxon>
        <taxon>Siboglinidae</taxon>
        <taxon>Ridgeia</taxon>
    </lineage>
</organism>
<dbReference type="Gene3D" id="2.30.39.10">
    <property type="entry name" value="Alpha-1-antitrypsin, domain 1"/>
    <property type="match status" value="1"/>
</dbReference>
<reference evidence="12" key="1">
    <citation type="journal article" date="2023" name="Mol. Biol. Evol.">
        <title>Third-Generation Sequencing Reveals the Adaptive Role of the Epigenome in Three Deep-Sea Polychaetes.</title>
        <authorList>
            <person name="Perez M."/>
            <person name="Aroh O."/>
            <person name="Sun Y."/>
            <person name="Lan Y."/>
            <person name="Juniper S.K."/>
            <person name="Young C.R."/>
            <person name="Angers B."/>
            <person name="Qian P.Y."/>
        </authorList>
    </citation>
    <scope>NUCLEOTIDE SEQUENCE</scope>
    <source>
        <strain evidence="12">R07B-5</strain>
    </source>
</reference>
<feature type="chain" id="PRO_5042238446" description="Serpin domain-containing protein" evidence="10">
    <location>
        <begin position="22"/>
        <end position="479"/>
    </location>
</feature>
<comment type="subcellular location">
    <subcellularLocation>
        <location evidence="1">Secreted</location>
    </subcellularLocation>
</comment>
<dbReference type="EMBL" id="JAODUO010001629">
    <property type="protein sequence ID" value="KAK2160686.1"/>
    <property type="molecule type" value="Genomic_DNA"/>
</dbReference>
<dbReference type="PANTHER" id="PTHR11461:SF211">
    <property type="entry name" value="GH10112P-RELATED"/>
    <property type="match status" value="1"/>
</dbReference>
<dbReference type="InterPro" id="IPR042178">
    <property type="entry name" value="Serpin_sf_1"/>
</dbReference>
<keyword evidence="5 10" id="KW-0732">Signal</keyword>
<dbReference type="GO" id="GO:0004867">
    <property type="term" value="F:serine-type endopeptidase inhibitor activity"/>
    <property type="evidence" value="ECO:0007669"/>
    <property type="project" value="UniProtKB-KW"/>
</dbReference>
<keyword evidence="7" id="KW-0325">Glycoprotein</keyword>
<feature type="signal peptide" evidence="10">
    <location>
        <begin position="1"/>
        <end position="21"/>
    </location>
</feature>
<evidence type="ECO:0000256" key="7">
    <source>
        <dbReference type="ARBA" id="ARBA00023180"/>
    </source>
</evidence>
<proteinExistence type="inferred from homology"/>
<evidence type="ECO:0000256" key="8">
    <source>
        <dbReference type="RuleBase" id="RU000411"/>
    </source>
</evidence>
<dbReference type="InterPro" id="IPR023796">
    <property type="entry name" value="Serpin_dom"/>
</dbReference>
<accession>A0AAD9JXH1</accession>
<evidence type="ECO:0000256" key="3">
    <source>
        <dbReference type="ARBA" id="ARBA00022525"/>
    </source>
</evidence>
<evidence type="ECO:0000256" key="1">
    <source>
        <dbReference type="ARBA" id="ARBA00004613"/>
    </source>
</evidence>
<dbReference type="SUPFAM" id="SSF56574">
    <property type="entry name" value="Serpins"/>
    <property type="match status" value="1"/>
</dbReference>
<keyword evidence="13" id="KW-1185">Reference proteome</keyword>
<gene>
    <name evidence="12" type="ORF">NP493_1631g00009</name>
</gene>
<evidence type="ECO:0000259" key="11">
    <source>
        <dbReference type="SMART" id="SM00093"/>
    </source>
</evidence>
<evidence type="ECO:0000313" key="13">
    <source>
        <dbReference type="Proteomes" id="UP001209878"/>
    </source>
</evidence>
<dbReference type="InterPro" id="IPR042185">
    <property type="entry name" value="Serpin_sf_2"/>
</dbReference>
<protein>
    <recommendedName>
        <fullName evidence="11">Serpin domain-containing protein</fullName>
    </recommendedName>
</protein>
<feature type="region of interest" description="Disordered" evidence="9">
    <location>
        <begin position="404"/>
        <end position="445"/>
    </location>
</feature>
<dbReference type="InterPro" id="IPR023795">
    <property type="entry name" value="Serpin_CS"/>
</dbReference>
<dbReference type="PANTHER" id="PTHR11461">
    <property type="entry name" value="SERINE PROTEASE INHIBITOR, SERPIN"/>
    <property type="match status" value="1"/>
</dbReference>
<keyword evidence="6" id="KW-0722">Serine protease inhibitor</keyword>
<dbReference type="InterPro" id="IPR036186">
    <property type="entry name" value="Serpin_sf"/>
</dbReference>
<dbReference type="GO" id="GO:0005615">
    <property type="term" value="C:extracellular space"/>
    <property type="evidence" value="ECO:0007669"/>
    <property type="project" value="InterPro"/>
</dbReference>
<dbReference type="SMART" id="SM00093">
    <property type="entry name" value="SERPIN"/>
    <property type="match status" value="1"/>
</dbReference>
<evidence type="ECO:0000256" key="5">
    <source>
        <dbReference type="ARBA" id="ARBA00022729"/>
    </source>
</evidence>
<comment type="similarity">
    <text evidence="2 8">Belongs to the serpin family.</text>
</comment>